<keyword evidence="2" id="KW-1185">Reference proteome</keyword>
<dbReference type="EMBL" id="QDKL01000001">
    <property type="protein sequence ID" value="RZF22296.1"/>
    <property type="molecule type" value="Genomic_DNA"/>
</dbReference>
<accession>A0ABY0IH71</accession>
<proteinExistence type="predicted"/>
<name>A0ABY0IH71_9BACT</name>
<sequence>MNSIIKIVLVMTLGLASSASTKIEKMEELVGKYAHYDVVSYIGELFGPIKLKNRIISFGITEYYLEDGKLMSKDQFCFSEYKANLPFQAKTSDEFTRAIEPKVVEMEIMQTNGELLIHRPETPTLLGVDLNDYREDFPSDPNDSRFTDDDEDGKPGVTVNLTFKPFVDEELYIARKEIFSYDMKKMKNGILAGFVRDRSQQYIIGASKDDLVIESNPIQNPDLSKSPIYLIPLKEDLDCDQLKEKRDQYFPKRDRSHKGFYRWYEN</sequence>
<dbReference type="RefSeq" id="WP_114705241.1">
    <property type="nucleotide sequence ID" value="NZ_QDKL01000001.1"/>
</dbReference>
<gene>
    <name evidence="1" type="ORF">DAY19_00585</name>
</gene>
<organism evidence="1 2">
    <name type="scientific">Halobacteriovorax vibrionivorans</name>
    <dbReference type="NCBI Taxonomy" id="2152716"/>
    <lineage>
        <taxon>Bacteria</taxon>
        <taxon>Pseudomonadati</taxon>
        <taxon>Bdellovibrionota</taxon>
        <taxon>Bacteriovoracia</taxon>
        <taxon>Bacteriovoracales</taxon>
        <taxon>Halobacteriovoraceae</taxon>
        <taxon>Halobacteriovorax</taxon>
    </lineage>
</organism>
<evidence type="ECO:0000313" key="1">
    <source>
        <dbReference type="EMBL" id="RZF22296.1"/>
    </source>
</evidence>
<dbReference type="Proteomes" id="UP000443582">
    <property type="component" value="Unassembled WGS sequence"/>
</dbReference>
<reference evidence="2" key="1">
    <citation type="journal article" date="2019" name="Int. J. Syst. Evol. Microbiol.">
        <title>Halobacteriovorax valvorus sp. nov., a novel prokaryotic predator isolated from coastal seawater of China.</title>
        <authorList>
            <person name="Chen M.-X."/>
        </authorList>
    </citation>
    <scope>NUCLEOTIDE SEQUENCE [LARGE SCALE GENOMIC DNA]</scope>
    <source>
        <strain evidence="2">BL9</strain>
    </source>
</reference>
<evidence type="ECO:0000313" key="2">
    <source>
        <dbReference type="Proteomes" id="UP000443582"/>
    </source>
</evidence>
<comment type="caution">
    <text evidence="1">The sequence shown here is derived from an EMBL/GenBank/DDBJ whole genome shotgun (WGS) entry which is preliminary data.</text>
</comment>
<protein>
    <submittedName>
        <fullName evidence="1">Uncharacterized protein</fullName>
    </submittedName>
</protein>